<evidence type="ECO:0000313" key="4">
    <source>
        <dbReference type="EMBL" id="GAA3989112.1"/>
    </source>
</evidence>
<protein>
    <recommendedName>
        <fullName evidence="3">Outer membrane protein beta-barrel domain-containing protein</fullName>
    </recommendedName>
</protein>
<evidence type="ECO:0000313" key="5">
    <source>
        <dbReference type="Proteomes" id="UP001501556"/>
    </source>
</evidence>
<proteinExistence type="predicted"/>
<dbReference type="InterPro" id="IPR027385">
    <property type="entry name" value="Beta-barrel_OMP"/>
</dbReference>
<dbReference type="SUPFAM" id="SSF56925">
    <property type="entry name" value="OMPA-like"/>
    <property type="match status" value="1"/>
</dbReference>
<dbReference type="Proteomes" id="UP001501556">
    <property type="component" value="Unassembled WGS sequence"/>
</dbReference>
<dbReference type="InterPro" id="IPR011250">
    <property type="entry name" value="OMP/PagP_B-barrel"/>
</dbReference>
<evidence type="ECO:0000259" key="3">
    <source>
        <dbReference type="Pfam" id="PF13505"/>
    </source>
</evidence>
<organism evidence="4 5">
    <name type="scientific">Hymenobacter antarcticus</name>
    <dbReference type="NCBI Taxonomy" id="486270"/>
    <lineage>
        <taxon>Bacteria</taxon>
        <taxon>Pseudomonadati</taxon>
        <taxon>Bacteroidota</taxon>
        <taxon>Cytophagia</taxon>
        <taxon>Cytophagales</taxon>
        <taxon>Hymenobacteraceae</taxon>
        <taxon>Hymenobacter</taxon>
    </lineage>
</organism>
<evidence type="ECO:0000256" key="2">
    <source>
        <dbReference type="SAM" id="SignalP"/>
    </source>
</evidence>
<dbReference type="Gene3D" id="2.40.160.20">
    <property type="match status" value="1"/>
</dbReference>
<keyword evidence="1 2" id="KW-0732">Signal</keyword>
<keyword evidence="5" id="KW-1185">Reference proteome</keyword>
<name>A0ABP7QWK5_9BACT</name>
<feature type="chain" id="PRO_5047361119" description="Outer membrane protein beta-barrel domain-containing protein" evidence="2">
    <location>
        <begin position="27"/>
        <end position="244"/>
    </location>
</feature>
<evidence type="ECO:0000256" key="1">
    <source>
        <dbReference type="ARBA" id="ARBA00022729"/>
    </source>
</evidence>
<feature type="signal peptide" evidence="2">
    <location>
        <begin position="1"/>
        <end position="26"/>
    </location>
</feature>
<feature type="domain" description="Outer membrane protein beta-barrel" evidence="3">
    <location>
        <begin position="24"/>
        <end position="232"/>
    </location>
</feature>
<dbReference type="Pfam" id="PF13505">
    <property type="entry name" value="OMP_b-brl"/>
    <property type="match status" value="1"/>
</dbReference>
<dbReference type="EMBL" id="BAABDI010000035">
    <property type="protein sequence ID" value="GAA3989112.1"/>
    <property type="molecule type" value="Genomic_DNA"/>
</dbReference>
<comment type="caution">
    <text evidence="4">The sequence shown here is derived from an EMBL/GenBank/DDBJ whole genome shotgun (WGS) entry which is preliminary data.</text>
</comment>
<sequence>MHAMKHAFLFLVMAIGAPLLQFPCQAQEAKAALQNRYYVGLQTFMGSYEMFYRTTPRLLGIKPWQVVAGAHLTRRWAVQVGYTTSNRSSIEDPSYTGTTLSGQYVSGRRGSDSREQAAVLLMRYSLIRRPHPRLQVDVLAGLTLVSSRFSVYGADFVDGQTVREYYSGDHATQFYATAGLGARYPFGKHFEGVFDYTLSRNLKSVPAGLHQQVSGSSLGLTRAFGLGLRYRFALHKKEVTPASL</sequence>
<reference evidence="5" key="1">
    <citation type="journal article" date="2019" name="Int. J. Syst. Evol. Microbiol.">
        <title>The Global Catalogue of Microorganisms (GCM) 10K type strain sequencing project: providing services to taxonomists for standard genome sequencing and annotation.</title>
        <authorList>
            <consortium name="The Broad Institute Genomics Platform"/>
            <consortium name="The Broad Institute Genome Sequencing Center for Infectious Disease"/>
            <person name="Wu L."/>
            <person name="Ma J."/>
        </authorList>
    </citation>
    <scope>NUCLEOTIDE SEQUENCE [LARGE SCALE GENOMIC DNA]</scope>
    <source>
        <strain evidence="5">JCM 17217</strain>
    </source>
</reference>
<gene>
    <name evidence="4" type="ORF">GCM10022407_37100</name>
</gene>
<accession>A0ABP7QWK5</accession>